<evidence type="ECO:0000256" key="6">
    <source>
        <dbReference type="ARBA" id="ARBA00022737"/>
    </source>
</evidence>
<keyword evidence="6" id="KW-0677">Repeat</keyword>
<keyword evidence="13" id="KW-0407">Ion channel</keyword>
<dbReference type="GO" id="GO:0086010">
    <property type="term" value="P:membrane depolarization during action potential"/>
    <property type="evidence" value="ECO:0007669"/>
    <property type="project" value="TreeGrafter"/>
</dbReference>
<evidence type="ECO:0000313" key="18">
    <source>
        <dbReference type="EMBL" id="KAJ8957404.1"/>
    </source>
</evidence>
<feature type="transmembrane region" description="Helical" evidence="16">
    <location>
        <begin position="1636"/>
        <end position="1653"/>
    </location>
</feature>
<feature type="transmembrane region" description="Helical" evidence="16">
    <location>
        <begin position="1428"/>
        <end position="1447"/>
    </location>
</feature>
<feature type="transmembrane region" description="Helical" evidence="16">
    <location>
        <begin position="593"/>
        <end position="611"/>
    </location>
</feature>
<feature type="transmembrane region" description="Helical" evidence="16">
    <location>
        <begin position="1665"/>
        <end position="1687"/>
    </location>
</feature>
<evidence type="ECO:0000256" key="3">
    <source>
        <dbReference type="ARBA" id="ARBA00022568"/>
    </source>
</evidence>
<keyword evidence="11 16" id="KW-0472">Membrane</keyword>
<dbReference type="Gene3D" id="1.10.287.70">
    <property type="match status" value="5"/>
</dbReference>
<dbReference type="InterPro" id="IPR005821">
    <property type="entry name" value="Ion_trans_dom"/>
</dbReference>
<evidence type="ECO:0000256" key="13">
    <source>
        <dbReference type="ARBA" id="ARBA00023303"/>
    </source>
</evidence>
<feature type="transmembrane region" description="Helical" evidence="16">
    <location>
        <begin position="1768"/>
        <end position="1791"/>
    </location>
</feature>
<keyword evidence="9 16" id="KW-1133">Transmembrane helix</keyword>
<dbReference type="FunFam" id="1.20.120.350:FF:000008">
    <property type="entry name" value="Voltage-dependent T-type calcium channel subunit alpha"/>
    <property type="match status" value="1"/>
</dbReference>
<keyword evidence="10" id="KW-0406">Ion transport</keyword>
<evidence type="ECO:0000256" key="4">
    <source>
        <dbReference type="ARBA" id="ARBA00022673"/>
    </source>
</evidence>
<accession>A0AAV8Z190</accession>
<feature type="transmembrane region" description="Helical" evidence="16">
    <location>
        <begin position="1310"/>
        <end position="1328"/>
    </location>
</feature>
<name>A0AAV8Z190_9CUCU</name>
<feature type="transmembrane region" description="Helical" evidence="16">
    <location>
        <begin position="1699"/>
        <end position="1716"/>
    </location>
</feature>
<dbReference type="PANTHER" id="PTHR10037:SF230">
    <property type="entry name" value="CA[2+]-CHANNEL PROTEIN ALPHA[[1]] SUBUNIT T, ISOFORM F"/>
    <property type="match status" value="1"/>
</dbReference>
<evidence type="ECO:0000259" key="17">
    <source>
        <dbReference type="Pfam" id="PF00520"/>
    </source>
</evidence>
<dbReference type="FunFam" id="1.20.120.350:FF:000007">
    <property type="entry name" value="Voltage-dependent T-type calcium channel subunit alpha"/>
    <property type="match status" value="1"/>
</dbReference>
<evidence type="ECO:0000256" key="12">
    <source>
        <dbReference type="ARBA" id="ARBA00023180"/>
    </source>
</evidence>
<reference evidence="18" key="1">
    <citation type="journal article" date="2023" name="Insect Mol. Biol.">
        <title>Genome sequencing provides insights into the evolution of gene families encoding plant cell wall-degrading enzymes in longhorned beetles.</title>
        <authorList>
            <person name="Shin N.R."/>
            <person name="Okamura Y."/>
            <person name="Kirsch R."/>
            <person name="Pauchet Y."/>
        </authorList>
    </citation>
    <scope>NUCLEOTIDE SEQUENCE</scope>
    <source>
        <strain evidence="18">AMC_N1</strain>
    </source>
</reference>
<feature type="transmembrane region" description="Helical" evidence="16">
    <location>
        <begin position="651"/>
        <end position="672"/>
    </location>
</feature>
<dbReference type="SUPFAM" id="SSF81324">
    <property type="entry name" value="Voltage-gated potassium channels"/>
    <property type="match status" value="4"/>
</dbReference>
<feature type="transmembrane region" description="Helical" evidence="16">
    <location>
        <begin position="1359"/>
        <end position="1379"/>
    </location>
</feature>
<keyword evidence="3" id="KW-0109">Calcium transport</keyword>
<organism evidence="18 19">
    <name type="scientific">Aromia moschata</name>
    <dbReference type="NCBI Taxonomy" id="1265417"/>
    <lineage>
        <taxon>Eukaryota</taxon>
        <taxon>Metazoa</taxon>
        <taxon>Ecdysozoa</taxon>
        <taxon>Arthropoda</taxon>
        <taxon>Hexapoda</taxon>
        <taxon>Insecta</taxon>
        <taxon>Pterygota</taxon>
        <taxon>Neoptera</taxon>
        <taxon>Endopterygota</taxon>
        <taxon>Coleoptera</taxon>
        <taxon>Polyphaga</taxon>
        <taxon>Cucujiformia</taxon>
        <taxon>Chrysomeloidea</taxon>
        <taxon>Cerambycidae</taxon>
        <taxon>Cerambycinae</taxon>
        <taxon>Callichromatini</taxon>
        <taxon>Aromia</taxon>
    </lineage>
</organism>
<keyword evidence="7" id="KW-0106">Calcium</keyword>
<dbReference type="GO" id="GO:0005248">
    <property type="term" value="F:voltage-gated sodium channel activity"/>
    <property type="evidence" value="ECO:0007669"/>
    <property type="project" value="TreeGrafter"/>
</dbReference>
<dbReference type="Gene3D" id="1.20.120.350">
    <property type="entry name" value="Voltage-gated potassium channels. Chain C"/>
    <property type="match status" value="3"/>
</dbReference>
<feature type="transmembrane region" description="Helical" evidence="16">
    <location>
        <begin position="154"/>
        <end position="172"/>
    </location>
</feature>
<evidence type="ECO:0000256" key="9">
    <source>
        <dbReference type="ARBA" id="ARBA00022989"/>
    </source>
</evidence>
<feature type="region of interest" description="Disordered" evidence="15">
    <location>
        <begin position="923"/>
        <end position="942"/>
    </location>
</feature>
<feature type="transmembrane region" description="Helical" evidence="16">
    <location>
        <begin position="192"/>
        <end position="217"/>
    </location>
</feature>
<evidence type="ECO:0000256" key="8">
    <source>
        <dbReference type="ARBA" id="ARBA00022882"/>
    </source>
</evidence>
<evidence type="ECO:0000256" key="15">
    <source>
        <dbReference type="SAM" id="MobiDB-lite"/>
    </source>
</evidence>
<keyword evidence="12" id="KW-0325">Glycoprotein</keyword>
<dbReference type="PANTHER" id="PTHR10037">
    <property type="entry name" value="VOLTAGE-GATED CATION CHANNEL CALCIUM AND SODIUM"/>
    <property type="match status" value="1"/>
</dbReference>
<dbReference type="InterPro" id="IPR027359">
    <property type="entry name" value="Volt_channel_dom_sf"/>
</dbReference>
<feature type="domain" description="Ion transport" evidence="17">
    <location>
        <begin position="591"/>
        <end position="785"/>
    </location>
</feature>
<protein>
    <recommendedName>
        <fullName evidence="17">Ion transport domain-containing protein</fullName>
    </recommendedName>
</protein>
<feature type="transmembrane region" description="Helical" evidence="16">
    <location>
        <begin position="1856"/>
        <end position="1882"/>
    </location>
</feature>
<dbReference type="GO" id="GO:0070509">
    <property type="term" value="P:calcium ion import"/>
    <property type="evidence" value="ECO:0007669"/>
    <property type="project" value="TreeGrafter"/>
</dbReference>
<comment type="catalytic activity">
    <reaction evidence="14">
        <text>Ca(2+)(in) = Ca(2+)(out)</text>
        <dbReference type="Rhea" id="RHEA:29671"/>
        <dbReference type="ChEBI" id="CHEBI:29108"/>
    </reaction>
</comment>
<keyword evidence="19" id="KW-1185">Reference proteome</keyword>
<dbReference type="Pfam" id="PF00520">
    <property type="entry name" value="Ion_trans"/>
    <property type="match status" value="5"/>
</dbReference>
<dbReference type="GO" id="GO:0043005">
    <property type="term" value="C:neuron projection"/>
    <property type="evidence" value="ECO:0007669"/>
    <property type="project" value="TreeGrafter"/>
</dbReference>
<feature type="compositionally biased region" description="Low complexity" evidence="15">
    <location>
        <begin position="1223"/>
        <end position="1234"/>
    </location>
</feature>
<feature type="domain" description="Ion transport" evidence="17">
    <location>
        <begin position="141"/>
        <end position="224"/>
    </location>
</feature>
<feature type="domain" description="Ion transport" evidence="17">
    <location>
        <begin position="1634"/>
        <end position="1891"/>
    </location>
</feature>
<evidence type="ECO:0000256" key="1">
    <source>
        <dbReference type="ARBA" id="ARBA00004141"/>
    </source>
</evidence>
<comment type="subcellular location">
    <subcellularLocation>
        <location evidence="1">Membrane</location>
        <topology evidence="1">Multi-pass membrane protein</topology>
    </subcellularLocation>
</comment>
<keyword evidence="4" id="KW-0107">Calcium channel</keyword>
<evidence type="ECO:0000256" key="2">
    <source>
        <dbReference type="ARBA" id="ARBA00022448"/>
    </source>
</evidence>
<sequence>MIRSHQVLPYKTQVICSKKDERKESKTAEELGRPVYHHKENQRPGLPHPAFSKKQIEGGSSGETCKIHRTISTREIGYFYKPVETDYICSKSNYSGMHFCSDLPPFKNGLLVCNLTVEEKRLPQFANNDSYCVNWHRYYSTCSDKNQNPFQDTISFDNIGLAWIAIFLVISLEGWTEIMYYVQDGHSFWDWIYFVLLIVIGSFFMINLCLVVIATQFSETKKREMERMRLERARFQSSSTLASSTNNSEPTSCYAEIVKYIAHLWRRSKRRLLKKIRLYRVRRDQRRDRKMIAGETIRLNYAKRHHPNCPRIRANQPQSVPSTRAVSRTSSICLSEYVQKENKTDEVELTIVPKRPSLLRVPSVSSQDIASCNNDDIFLEIPMNNNNESPTNLLSPPTIQNNRRRSSVMFSDVIVLHGQNNAPATSSTSNLLSINTHIDRKNVCSSEKTTQAGDGNIWQITSVPNQQQILQTQQQIQQDCNELMNGEALTCQELLALGAINAALPTGQIVLDTFFSSLSKGINNRQKNGEELYMQQLPEDDFTCCHDMWHCESEYKNEKRSKAYIFCCLMVKGMVKMLKTFRRYIKVLVEHKLFQHGILLAILINTLSMGIEHHEQSEILTHVVEVTNVIFSAIFAVEMVLKVIAEGPFGYIANGFNVFDGVIVILSAIELFKNFTGEAHADSGLSVLRTFRLLRILKLVRFMPNLRRQLFVMLRTMDNVAVFFSLLILFIFIFSILGMNIFGCKFCIDDSKYTAEGICISDRDEDKDRKNFDSLLWSLVTVFQVDIKFILGMYLFGGKFCTYTDEKGVTRDCGCEMMNDNRCLCDRKHFNNILWATVTVFQILTQEDWNMVLSNGMAKTSNWAALYFVALMTFGNYVLFNLLVAILVEGFSSERNERREREQRELARRKMSCILEASLRGSLANSSPSVTSSSDSYPQDPKNCWRSAEELRKLKDFNEQRAPLALANCDNRDRFAKKDCCFVKEPKCNIQKESLRQPTRQPSPPIITHTAATPQDSPNTTLDDFPEFRYNVTTVTSDSPTASDCSPGFPLNADSTQKTSSLSLLKPPTLSPPPLTFRHFERPPDEPVQLSAKIVTHNERVGSRTMTFSEKVTPVPNKNDTRQNQDKNKIQRKCSWKLTSRPSLRRKKNRSGSDSEAVPLNNGRDHSQCNGGGVTRHASLRNDSLLQSSIRIQNDTQRDTPNNKSAKGLSPQNSIRCRSNTLSSVPSQASAAPALTRKNSLNMKSPIIETKSNISSSPTKAKKNIQVELKSVNSLNDKGSTERSLPQIKMEECIPISFRKYCGWLVKQNWFDNAVLLFIALNCITLAMERPNIPPDKMFVKVVATGMCYGPNAYFTSGWNIMDGSLVIISLVDIIMFLINDTTSRIFGILRVFRLLRSLRPLRVINRAPGLKLVVQTLLSSLRPIGNIVLICCTFFIIFGILGVQLFKGTFYYCSGENLTGIITRTDCDNRGYEWKNQKYNFDDLVQALMSLFVLSSRDGWVNIMYTGLDAVGVDKQPIVNYSEWRLLYFISFILLVGFFVLNMFVGVVVENFHRCREEQEKEERIRKAAKRALQMEKRRRTKFSTCSSALDPRPYLQQYRSNLNPDIVSEMNEPPYYINYAPWRLDIHKIVTSKYFDLAIALVIGLNVITMATERYMMPEYWEYALRIFNYFFTAVFILESTMKLIALGFKMYMKDKWNLLDVAIVILSVVGIVIEEIVQDLKIIPINPTIIRVLRVMRIARVLKLLKMAKGIRALLDTVMQALPQVGNLGLLFFLLFFIFAALGVELFGRLDCNITPCQGLGEHAHFENFGMAFLTLFRVATGDNWNGIMKDTLDDENCNPKDDCIRNCCISPIIAPIFFVIFVLMAQFVLVNVVVAVLMKHLEESHKHLEDEQDMDAQLEREFAEKQEINERRELCLALQLDQECQRQQKPLTKVLSLPSNFTYNPPNTKITLERQPSQTRRQTIHSDQPIMMSHLEDLKNIDESVSDIYSIEEVPYSAENNRQTTRADLDEIVTVSARQEAAPATLKPPSLTLKLEDVKEAKPLHRLYGSTRHLFVKQLSMDIGEETPFLLSVKDVRAGEEPKIPKHDSQESVQRIITERRKLDENLKEINRYDIFDVTRNGSEEHLVEDDDEQPDQGGAKTNESR</sequence>
<comment type="caution">
    <text evidence="18">The sequence shown here is derived from an EMBL/GenBank/DDBJ whole genome shotgun (WGS) entry which is preliminary data.</text>
</comment>
<feature type="region of interest" description="Disordered" evidence="15">
    <location>
        <begin position="2125"/>
        <end position="2150"/>
    </location>
</feature>
<evidence type="ECO:0000313" key="19">
    <source>
        <dbReference type="Proteomes" id="UP001162162"/>
    </source>
</evidence>
<feature type="domain" description="Ion transport" evidence="17">
    <location>
        <begin position="789"/>
        <end position="898"/>
    </location>
</feature>
<dbReference type="FunFam" id="1.10.287.70:FF:000018">
    <property type="entry name" value="Voltage-dependent T-type calcium channel subunit alpha"/>
    <property type="match status" value="1"/>
</dbReference>
<feature type="transmembrane region" description="Helical" evidence="16">
    <location>
        <begin position="1527"/>
        <end position="1550"/>
    </location>
</feature>
<feature type="compositionally biased region" description="Polar residues" evidence="15">
    <location>
        <begin position="1191"/>
        <end position="1222"/>
    </location>
</feature>
<feature type="compositionally biased region" description="Polar residues" evidence="15">
    <location>
        <begin position="1010"/>
        <end position="1022"/>
    </location>
</feature>
<dbReference type="FunFam" id="1.20.120.350:FF:000009">
    <property type="entry name" value="Voltage-dependent T-type calcium channel subunit alpha"/>
    <property type="match status" value="1"/>
</dbReference>
<feature type="region of interest" description="Disordered" evidence="15">
    <location>
        <begin position="994"/>
        <end position="1022"/>
    </location>
</feature>
<feature type="transmembrane region" description="Helical" evidence="16">
    <location>
        <begin position="775"/>
        <end position="796"/>
    </location>
</feature>
<feature type="region of interest" description="Disordered" evidence="15">
    <location>
        <begin position="1097"/>
        <end position="1177"/>
    </location>
</feature>
<evidence type="ECO:0000256" key="16">
    <source>
        <dbReference type="SAM" id="Phobius"/>
    </source>
</evidence>
<evidence type="ECO:0000256" key="10">
    <source>
        <dbReference type="ARBA" id="ARBA00023065"/>
    </source>
</evidence>
<keyword evidence="2" id="KW-0813">Transport</keyword>
<feature type="transmembrane region" description="Helical" evidence="16">
    <location>
        <begin position="864"/>
        <end position="888"/>
    </location>
</feature>
<dbReference type="FunFam" id="1.10.287.70:FF:000120">
    <property type="entry name" value="Voltage-dependent T-type calcium channel subunit alpha"/>
    <property type="match status" value="1"/>
</dbReference>
<feature type="transmembrane region" description="Helical" evidence="16">
    <location>
        <begin position="720"/>
        <end position="742"/>
    </location>
</feature>
<feature type="compositionally biased region" description="Low complexity" evidence="15">
    <location>
        <begin position="923"/>
        <end position="936"/>
    </location>
</feature>
<gene>
    <name evidence="18" type="ORF">NQ318_004884</name>
</gene>
<dbReference type="GO" id="GO:0008332">
    <property type="term" value="F:low voltage-gated calcium channel activity"/>
    <property type="evidence" value="ECO:0007669"/>
    <property type="project" value="TreeGrafter"/>
</dbReference>
<dbReference type="EMBL" id="JAPWTK010000023">
    <property type="protein sequence ID" value="KAJ8957404.1"/>
    <property type="molecule type" value="Genomic_DNA"/>
</dbReference>
<keyword evidence="8" id="KW-0851">Voltage-gated channel</keyword>
<evidence type="ECO:0000256" key="7">
    <source>
        <dbReference type="ARBA" id="ARBA00022837"/>
    </source>
</evidence>
<dbReference type="Proteomes" id="UP001162162">
    <property type="component" value="Unassembled WGS sequence"/>
</dbReference>
<dbReference type="GO" id="GO:0001518">
    <property type="term" value="C:voltage-gated sodium channel complex"/>
    <property type="evidence" value="ECO:0007669"/>
    <property type="project" value="TreeGrafter"/>
</dbReference>
<feature type="domain" description="Ion transport" evidence="17">
    <location>
        <begin position="1309"/>
        <end position="1560"/>
    </location>
</feature>
<evidence type="ECO:0000256" key="14">
    <source>
        <dbReference type="ARBA" id="ARBA00036634"/>
    </source>
</evidence>
<feature type="non-terminal residue" evidence="18">
    <location>
        <position position="2150"/>
    </location>
</feature>
<dbReference type="InterPro" id="IPR043203">
    <property type="entry name" value="VGCC_Ca_Na"/>
</dbReference>
<feature type="compositionally biased region" description="Basic and acidic residues" evidence="15">
    <location>
        <begin position="1119"/>
        <end position="1129"/>
    </location>
</feature>
<keyword evidence="5 16" id="KW-0812">Transmembrane</keyword>
<feature type="region of interest" description="Disordered" evidence="15">
    <location>
        <begin position="1191"/>
        <end position="1238"/>
    </location>
</feature>
<proteinExistence type="predicted"/>
<feature type="transmembrane region" description="Helical" evidence="16">
    <location>
        <begin position="623"/>
        <end position="645"/>
    </location>
</feature>
<evidence type="ECO:0000256" key="11">
    <source>
        <dbReference type="ARBA" id="ARBA00023136"/>
    </source>
</evidence>
<evidence type="ECO:0000256" key="5">
    <source>
        <dbReference type="ARBA" id="ARBA00022692"/>
    </source>
</evidence>